<comment type="caution">
    <text evidence="1">The sequence shown here is derived from an EMBL/GenBank/DDBJ whole genome shotgun (WGS) entry which is preliminary data.</text>
</comment>
<dbReference type="EMBL" id="JADIMH010000032">
    <property type="protein sequence ID" value="MBO8467263.1"/>
    <property type="molecule type" value="Genomic_DNA"/>
</dbReference>
<dbReference type="Proteomes" id="UP000823660">
    <property type="component" value="Unassembled WGS sequence"/>
</dbReference>
<dbReference type="Pfam" id="PF12836">
    <property type="entry name" value="HHH_3"/>
    <property type="match status" value="1"/>
</dbReference>
<accession>A0A9D9I8S6</accession>
<protein>
    <submittedName>
        <fullName evidence="1">Helix-hairpin-helix domain-containing protein</fullName>
    </submittedName>
</protein>
<reference evidence="1" key="2">
    <citation type="journal article" date="2021" name="PeerJ">
        <title>Extensive microbial diversity within the chicken gut microbiome revealed by metagenomics and culture.</title>
        <authorList>
            <person name="Gilroy R."/>
            <person name="Ravi A."/>
            <person name="Getino M."/>
            <person name="Pursley I."/>
            <person name="Horton D.L."/>
            <person name="Alikhan N.F."/>
            <person name="Baker D."/>
            <person name="Gharbi K."/>
            <person name="Hall N."/>
            <person name="Watson M."/>
            <person name="Adriaenssens E.M."/>
            <person name="Foster-Nyarko E."/>
            <person name="Jarju S."/>
            <person name="Secka A."/>
            <person name="Antonio M."/>
            <person name="Oren A."/>
            <person name="Chaudhuri R.R."/>
            <person name="La Ragione R."/>
            <person name="Hildebrand F."/>
            <person name="Pallen M.J."/>
        </authorList>
    </citation>
    <scope>NUCLEOTIDE SEQUENCE</scope>
    <source>
        <strain evidence="1">B1-15692</strain>
    </source>
</reference>
<evidence type="ECO:0000313" key="2">
    <source>
        <dbReference type="Proteomes" id="UP000823660"/>
    </source>
</evidence>
<reference evidence="1" key="1">
    <citation type="submission" date="2020-10" db="EMBL/GenBank/DDBJ databases">
        <authorList>
            <person name="Gilroy R."/>
        </authorList>
    </citation>
    <scope>NUCLEOTIDE SEQUENCE</scope>
    <source>
        <strain evidence="1">B1-15692</strain>
    </source>
</reference>
<organism evidence="1 2">
    <name type="scientific">Candidatus Cryptobacteroides faecipullorum</name>
    <dbReference type="NCBI Taxonomy" id="2840764"/>
    <lineage>
        <taxon>Bacteria</taxon>
        <taxon>Pseudomonadati</taxon>
        <taxon>Bacteroidota</taxon>
        <taxon>Bacteroidia</taxon>
        <taxon>Bacteroidales</taxon>
        <taxon>Candidatus Cryptobacteroides</taxon>
    </lineage>
</organism>
<gene>
    <name evidence="1" type="ORF">IAB99_05820</name>
</gene>
<name>A0A9D9I8S6_9BACT</name>
<evidence type="ECO:0000313" key="1">
    <source>
        <dbReference type="EMBL" id="MBO8467263.1"/>
    </source>
</evidence>
<sequence>MFFSFQAAIHAGTDSGDDDCRRAVLAAAGALSAEDLSEEEVERLEALLSRPLKINAATRSRLVESGLFSQYQAAAVIDYRERHGDILSVAELAAVDGFGEDAAVLLEPFLSFESHALPGRSSSGPSFVRNSFTVKSSVKMQDDTSDDGARPVPQYSYGLKYRFDLNGSLEAGLACRSTYSASVFPPETMSFYAAFYGTGALGKVIIGDFNARFGQGLAMWSGFSLSGIPAQGAFSRRSSGISPYRSYSGEGSHRGVAADFTVGSFMISAFVSLPGSRERFSGDGQREIHVLPGVNAVWTGMNGQVSLTCYASSRSLSAVSSGAGDEDMSRGKFVSECIASADVRYSVRGVELFAETAADIMHGTAAALGGCRFAPCDGLYLAAGLRYYPAGFSSGYSGAIRSGTACSNEYGAAVSGSFSFGRRVALAGRSGFGSEAAGHQGSFSIDLSHSPEPKYGVDQPSSQFKAVLSYTCFVSGMLSMQWKISERLRTYGDRNRTDIRCDIGVSDGVLSSSVRFNALICKGIGLLTYAEGGYRRGAVYAYLKGGLFRVDNWSDRIYAYERDAPGNFSVPAYYGRGFWVSAVAGVKVSRWGKMYFRASYTGYPWLSPSQEKKKPGKAELKVQMAFNL</sequence>
<dbReference type="InterPro" id="IPR010994">
    <property type="entry name" value="RuvA_2-like"/>
</dbReference>
<dbReference type="SUPFAM" id="SSF47781">
    <property type="entry name" value="RuvA domain 2-like"/>
    <property type="match status" value="1"/>
</dbReference>
<dbReference type="AlphaFoldDB" id="A0A9D9I8S6"/>
<proteinExistence type="predicted"/>